<dbReference type="RefSeq" id="WP_011245874.1">
    <property type="nucleotide sequence ID" value="NZ_BOQQ01000009.1"/>
</dbReference>
<feature type="domain" description="SnoaL-like" evidence="1">
    <location>
        <begin position="8"/>
        <end position="111"/>
    </location>
</feature>
<name>A0A268NWE0_SHOCL</name>
<gene>
    <name evidence="2" type="ORF">CHH72_16160</name>
</gene>
<evidence type="ECO:0000313" key="2">
    <source>
        <dbReference type="EMBL" id="PAE87847.1"/>
    </source>
</evidence>
<reference evidence="2 3" key="1">
    <citation type="submission" date="2017-07" db="EMBL/GenBank/DDBJ databases">
        <title>Isolation and whole genome analysis of endospore-forming bacteria from heroin.</title>
        <authorList>
            <person name="Kalinowski J."/>
            <person name="Ahrens B."/>
            <person name="Al-Dilaimi A."/>
            <person name="Winkler A."/>
            <person name="Wibberg D."/>
            <person name="Schleenbecker U."/>
            <person name="Ruckert C."/>
            <person name="Wolfel R."/>
            <person name="Grass G."/>
        </authorList>
    </citation>
    <scope>NUCLEOTIDE SEQUENCE [LARGE SCALE GENOMIC DNA]</scope>
    <source>
        <strain evidence="2 3">7539</strain>
    </source>
</reference>
<accession>A0A268NWE0</accession>
<evidence type="ECO:0000259" key="1">
    <source>
        <dbReference type="Pfam" id="PF12680"/>
    </source>
</evidence>
<evidence type="ECO:0000313" key="3">
    <source>
        <dbReference type="Proteomes" id="UP000216207"/>
    </source>
</evidence>
<dbReference type="InterPro" id="IPR032710">
    <property type="entry name" value="NTF2-like_dom_sf"/>
</dbReference>
<dbReference type="OMA" id="AYFEHAW"/>
<dbReference type="Gene3D" id="3.10.450.50">
    <property type="match status" value="1"/>
</dbReference>
<dbReference type="EMBL" id="NPCC01000027">
    <property type="protein sequence ID" value="PAE87847.1"/>
    <property type="molecule type" value="Genomic_DNA"/>
</dbReference>
<sequence length="121" mass="14035">MTYQKALEAYINATNTHDFNEVKKILHPEAVYWFTDKTCTSLEDIGNYFQHAWQIIKEEVYSATNVHWLAADEKVATCIYTYRYEGYHNGKFVSGSGRATNVFTVYDGEWKLIHEHLSGSI</sequence>
<dbReference type="SUPFAM" id="SSF54427">
    <property type="entry name" value="NTF2-like"/>
    <property type="match status" value="1"/>
</dbReference>
<organism evidence="2 3">
    <name type="scientific">Shouchella clausii</name>
    <name type="common">Alkalihalobacillus clausii</name>
    <dbReference type="NCBI Taxonomy" id="79880"/>
    <lineage>
        <taxon>Bacteria</taxon>
        <taxon>Bacillati</taxon>
        <taxon>Bacillota</taxon>
        <taxon>Bacilli</taxon>
        <taxon>Bacillales</taxon>
        <taxon>Bacillaceae</taxon>
        <taxon>Shouchella</taxon>
    </lineage>
</organism>
<proteinExistence type="predicted"/>
<dbReference type="Pfam" id="PF12680">
    <property type="entry name" value="SnoaL_2"/>
    <property type="match status" value="1"/>
</dbReference>
<dbReference type="InterPro" id="IPR037401">
    <property type="entry name" value="SnoaL-like"/>
</dbReference>
<dbReference type="Proteomes" id="UP000216207">
    <property type="component" value="Unassembled WGS sequence"/>
</dbReference>
<dbReference type="AlphaFoldDB" id="A0A268NWE0"/>
<protein>
    <submittedName>
        <fullName evidence="2">Nuclear transport factor 2 family protein</fullName>
    </submittedName>
</protein>
<comment type="caution">
    <text evidence="2">The sequence shown here is derived from an EMBL/GenBank/DDBJ whole genome shotgun (WGS) entry which is preliminary data.</text>
</comment>